<reference evidence="1 2" key="1">
    <citation type="submission" date="2017-06" db="EMBL/GenBank/DDBJ databases">
        <title>Draft genome sequence of a variant of Elsinoe murrayae.</title>
        <authorList>
            <person name="Cheng Q."/>
        </authorList>
    </citation>
    <scope>NUCLEOTIDE SEQUENCE [LARGE SCALE GENOMIC DNA]</scope>
    <source>
        <strain evidence="1 2">CQ-2017a</strain>
    </source>
</reference>
<dbReference type="Proteomes" id="UP000243797">
    <property type="component" value="Unassembled WGS sequence"/>
</dbReference>
<comment type="caution">
    <text evidence="1">The sequence shown here is derived from an EMBL/GenBank/DDBJ whole genome shotgun (WGS) entry which is preliminary data.</text>
</comment>
<sequence length="263" mass="29375">MAPRSATQQSYPGFTDWSVPILEAKQQMQEWCAQNPQSILLPFRNGFAMYQADDVGTRGNKVLAVVGDDFVEQVRQDCNRSELQEVYPSITDWTIPVFRRRQELDKWGEQNQKTCVVPLDNGLAAYEADETGWTGDVVLALLGKEFVDELNAKAARACADMEAGIEGPSECVWEPPVYKDDEERELHKLYPSVTDWSVPVFDTQAEYDVWVEQNGNTVVSALDNGYAVYEAGGTGRMGDLALALFGRDLSKMMKAKIAQEASQ</sequence>
<dbReference type="EMBL" id="NKHZ01000025">
    <property type="protein sequence ID" value="PNS20239.1"/>
    <property type="molecule type" value="Genomic_DNA"/>
</dbReference>
<protein>
    <submittedName>
        <fullName evidence="1">Uncharacterized protein</fullName>
    </submittedName>
</protein>
<gene>
    <name evidence="1" type="ORF">CAC42_5689</name>
</gene>
<name>A0A2K1QYY8_9PEZI</name>
<evidence type="ECO:0000313" key="2">
    <source>
        <dbReference type="Proteomes" id="UP000243797"/>
    </source>
</evidence>
<dbReference type="InParanoid" id="A0A2K1QYY8"/>
<keyword evidence="2" id="KW-1185">Reference proteome</keyword>
<accession>A0A2K1QYY8</accession>
<proteinExistence type="predicted"/>
<organism evidence="1 2">
    <name type="scientific">Sphaceloma murrayae</name>
    <dbReference type="NCBI Taxonomy" id="2082308"/>
    <lineage>
        <taxon>Eukaryota</taxon>
        <taxon>Fungi</taxon>
        <taxon>Dikarya</taxon>
        <taxon>Ascomycota</taxon>
        <taxon>Pezizomycotina</taxon>
        <taxon>Dothideomycetes</taxon>
        <taxon>Dothideomycetidae</taxon>
        <taxon>Myriangiales</taxon>
        <taxon>Elsinoaceae</taxon>
        <taxon>Sphaceloma</taxon>
    </lineage>
</organism>
<evidence type="ECO:0000313" key="1">
    <source>
        <dbReference type="EMBL" id="PNS20239.1"/>
    </source>
</evidence>
<dbReference type="OrthoDB" id="3866115at2759"/>
<dbReference type="AlphaFoldDB" id="A0A2K1QYY8"/>